<protein>
    <submittedName>
        <fullName evidence="1">Uncharacterized protein</fullName>
    </submittedName>
</protein>
<comment type="caution">
    <text evidence="1">The sequence shown here is derived from an EMBL/GenBank/DDBJ whole genome shotgun (WGS) entry which is preliminary data.</text>
</comment>
<dbReference type="EMBL" id="JAGFNK010000103">
    <property type="protein sequence ID" value="KAI9508030.1"/>
    <property type="molecule type" value="Genomic_DNA"/>
</dbReference>
<name>A0ACC0U912_9AGAM</name>
<organism evidence="1 2">
    <name type="scientific">Russula earlei</name>
    <dbReference type="NCBI Taxonomy" id="71964"/>
    <lineage>
        <taxon>Eukaryota</taxon>
        <taxon>Fungi</taxon>
        <taxon>Dikarya</taxon>
        <taxon>Basidiomycota</taxon>
        <taxon>Agaricomycotina</taxon>
        <taxon>Agaricomycetes</taxon>
        <taxon>Russulales</taxon>
        <taxon>Russulaceae</taxon>
        <taxon>Russula</taxon>
    </lineage>
</organism>
<gene>
    <name evidence="1" type="ORF">F5148DRAFT_1199905</name>
</gene>
<accession>A0ACC0U912</accession>
<evidence type="ECO:0000313" key="1">
    <source>
        <dbReference type="EMBL" id="KAI9508030.1"/>
    </source>
</evidence>
<proteinExistence type="predicted"/>
<reference evidence="1" key="1">
    <citation type="submission" date="2021-03" db="EMBL/GenBank/DDBJ databases">
        <title>Evolutionary priming and transition to the ectomycorrhizal habit in an iconic lineage of mushroom-forming fungi: is preadaptation a requirement?</title>
        <authorList>
            <consortium name="DOE Joint Genome Institute"/>
            <person name="Looney B.P."/>
            <person name="Miyauchi S."/>
            <person name="Morin E."/>
            <person name="Drula E."/>
            <person name="Courty P.E."/>
            <person name="Chicoki N."/>
            <person name="Fauchery L."/>
            <person name="Kohler A."/>
            <person name="Kuo A."/>
            <person name="LaButti K."/>
            <person name="Pangilinan J."/>
            <person name="Lipzen A."/>
            <person name="Riley R."/>
            <person name="Andreopoulos W."/>
            <person name="He G."/>
            <person name="Johnson J."/>
            <person name="Barry K.W."/>
            <person name="Grigoriev I.V."/>
            <person name="Nagy L."/>
            <person name="Hibbett D."/>
            <person name="Henrissat B."/>
            <person name="Matheny P.B."/>
            <person name="Labbe J."/>
            <person name="Martin A.F."/>
        </authorList>
    </citation>
    <scope>NUCLEOTIDE SEQUENCE</scope>
    <source>
        <strain evidence="1">BPL698</strain>
    </source>
</reference>
<sequence length="79" mass="8789">MYRFLDHAFFFFFFLGFGEGKQTQYESFRLATVMRAHFRRRPLSGLSALATKFGPGDKFSGAFCGGGFFPTASAAAVLQ</sequence>
<evidence type="ECO:0000313" key="2">
    <source>
        <dbReference type="Proteomes" id="UP001207468"/>
    </source>
</evidence>
<keyword evidence="2" id="KW-1185">Reference proteome</keyword>
<dbReference type="Proteomes" id="UP001207468">
    <property type="component" value="Unassembled WGS sequence"/>
</dbReference>